<feature type="compositionally biased region" description="Low complexity" evidence="1">
    <location>
        <begin position="10"/>
        <end position="40"/>
    </location>
</feature>
<proteinExistence type="predicted"/>
<accession>A0A0L0F6U6</accession>
<dbReference type="EMBL" id="KQ247180">
    <property type="protein sequence ID" value="KNC72359.1"/>
    <property type="molecule type" value="Genomic_DNA"/>
</dbReference>
<keyword evidence="3" id="KW-1185">Reference proteome</keyword>
<dbReference type="AlphaFoldDB" id="A0A0L0F6U6"/>
<name>A0A0L0F6U6_9EUKA</name>
<feature type="non-terminal residue" evidence="2">
    <location>
        <position position="1"/>
    </location>
</feature>
<evidence type="ECO:0000256" key="1">
    <source>
        <dbReference type="SAM" id="MobiDB-lite"/>
    </source>
</evidence>
<feature type="non-terminal residue" evidence="2">
    <location>
        <position position="105"/>
    </location>
</feature>
<dbReference type="RefSeq" id="XP_014146261.1">
    <property type="nucleotide sequence ID" value="XM_014290786.1"/>
</dbReference>
<dbReference type="GeneID" id="25915589"/>
<sequence>STPAAPSPQQPAIQTILKRTGSSSSLDSNSSDSSRMSPMRSLRKKMSSSGLTAITKKSSGKLVTHDRGSMRARAHSTQVTAPTRLKASVSGEDLMDAELVNHSAS</sequence>
<evidence type="ECO:0000313" key="3">
    <source>
        <dbReference type="Proteomes" id="UP000054560"/>
    </source>
</evidence>
<organism evidence="2 3">
    <name type="scientific">Sphaeroforma arctica JP610</name>
    <dbReference type="NCBI Taxonomy" id="667725"/>
    <lineage>
        <taxon>Eukaryota</taxon>
        <taxon>Ichthyosporea</taxon>
        <taxon>Ichthyophonida</taxon>
        <taxon>Sphaeroforma</taxon>
    </lineage>
</organism>
<reference evidence="2 3" key="1">
    <citation type="submission" date="2011-02" db="EMBL/GenBank/DDBJ databases">
        <title>The Genome Sequence of Sphaeroforma arctica JP610.</title>
        <authorList>
            <consortium name="The Broad Institute Genome Sequencing Platform"/>
            <person name="Russ C."/>
            <person name="Cuomo C."/>
            <person name="Young S.K."/>
            <person name="Zeng Q."/>
            <person name="Gargeya S."/>
            <person name="Alvarado L."/>
            <person name="Berlin A."/>
            <person name="Chapman S.B."/>
            <person name="Chen Z."/>
            <person name="Freedman E."/>
            <person name="Gellesch M."/>
            <person name="Goldberg J."/>
            <person name="Griggs A."/>
            <person name="Gujja S."/>
            <person name="Heilman E."/>
            <person name="Heiman D."/>
            <person name="Howarth C."/>
            <person name="Mehta T."/>
            <person name="Neiman D."/>
            <person name="Pearson M."/>
            <person name="Roberts A."/>
            <person name="Saif S."/>
            <person name="Shea T."/>
            <person name="Shenoy N."/>
            <person name="Sisk P."/>
            <person name="Stolte C."/>
            <person name="Sykes S."/>
            <person name="White J."/>
            <person name="Yandava C."/>
            <person name="Burger G."/>
            <person name="Gray M.W."/>
            <person name="Holland P.W.H."/>
            <person name="King N."/>
            <person name="Lang F.B.F."/>
            <person name="Roger A.J."/>
            <person name="Ruiz-Trillo I."/>
            <person name="Haas B."/>
            <person name="Nusbaum C."/>
            <person name="Birren B."/>
        </authorList>
    </citation>
    <scope>NUCLEOTIDE SEQUENCE [LARGE SCALE GENOMIC DNA]</scope>
    <source>
        <strain evidence="2 3">JP610</strain>
    </source>
</reference>
<protein>
    <submittedName>
        <fullName evidence="2">Uncharacterized protein</fullName>
    </submittedName>
</protein>
<evidence type="ECO:0000313" key="2">
    <source>
        <dbReference type="EMBL" id="KNC72359.1"/>
    </source>
</evidence>
<gene>
    <name evidence="2" type="ORF">SARC_15085</name>
</gene>
<dbReference type="Proteomes" id="UP000054560">
    <property type="component" value="Unassembled WGS sequence"/>
</dbReference>
<feature type="region of interest" description="Disordered" evidence="1">
    <location>
        <begin position="1"/>
        <end position="90"/>
    </location>
</feature>